<reference evidence="2 3" key="2">
    <citation type="journal article" date="2019" name="G3 (Bethesda)">
        <title>Hybrid Assembly of the Genome of the Entomopathogenic Nematode Steinernema carpocapsae Identifies the X-Chromosome.</title>
        <authorList>
            <person name="Serra L."/>
            <person name="Macchietto M."/>
            <person name="Macias-Munoz A."/>
            <person name="McGill C.J."/>
            <person name="Rodriguez I.M."/>
            <person name="Rodriguez B."/>
            <person name="Murad R."/>
            <person name="Mortazavi A."/>
        </authorList>
    </citation>
    <scope>NUCLEOTIDE SEQUENCE [LARGE SCALE GENOMIC DNA]</scope>
    <source>
        <strain evidence="2 3">ALL</strain>
    </source>
</reference>
<dbReference type="Proteomes" id="UP000298663">
    <property type="component" value="Unassembled WGS sequence"/>
</dbReference>
<gene>
    <name evidence="2" type="ORF">L596_019886</name>
</gene>
<sequence>MQRAFQQQAIVTSPRAQSTVKTIENSSDKILNTSRNFEAKIDVPKSSLQVRPTSEKTIFEPFSFNLTFRNRHKVQNRNNASSPAIDPSTFGQPSPALARFSPTFSCAR</sequence>
<evidence type="ECO:0000313" key="2">
    <source>
        <dbReference type="EMBL" id="TKR72443.1"/>
    </source>
</evidence>
<dbReference type="AlphaFoldDB" id="A0A4U5MSR4"/>
<evidence type="ECO:0000256" key="1">
    <source>
        <dbReference type="SAM" id="MobiDB-lite"/>
    </source>
</evidence>
<feature type="region of interest" description="Disordered" evidence="1">
    <location>
        <begin position="76"/>
        <end position="108"/>
    </location>
</feature>
<keyword evidence="3" id="KW-1185">Reference proteome</keyword>
<organism evidence="2 3">
    <name type="scientific">Steinernema carpocapsae</name>
    <name type="common">Entomopathogenic nematode</name>
    <dbReference type="NCBI Taxonomy" id="34508"/>
    <lineage>
        <taxon>Eukaryota</taxon>
        <taxon>Metazoa</taxon>
        <taxon>Ecdysozoa</taxon>
        <taxon>Nematoda</taxon>
        <taxon>Chromadorea</taxon>
        <taxon>Rhabditida</taxon>
        <taxon>Tylenchina</taxon>
        <taxon>Panagrolaimomorpha</taxon>
        <taxon>Strongyloidoidea</taxon>
        <taxon>Steinernematidae</taxon>
        <taxon>Steinernema</taxon>
    </lineage>
</organism>
<name>A0A4U5MSR4_STECR</name>
<reference evidence="2 3" key="1">
    <citation type="journal article" date="2015" name="Genome Biol.">
        <title>Comparative genomics of Steinernema reveals deeply conserved gene regulatory networks.</title>
        <authorList>
            <person name="Dillman A.R."/>
            <person name="Macchietto M."/>
            <person name="Porter C.F."/>
            <person name="Rogers A."/>
            <person name="Williams B."/>
            <person name="Antoshechkin I."/>
            <person name="Lee M.M."/>
            <person name="Goodwin Z."/>
            <person name="Lu X."/>
            <person name="Lewis E.E."/>
            <person name="Goodrich-Blair H."/>
            <person name="Stock S.P."/>
            <person name="Adams B.J."/>
            <person name="Sternberg P.W."/>
            <person name="Mortazavi A."/>
        </authorList>
    </citation>
    <scope>NUCLEOTIDE SEQUENCE [LARGE SCALE GENOMIC DNA]</scope>
    <source>
        <strain evidence="2 3">ALL</strain>
    </source>
</reference>
<accession>A0A4U5MSR4</accession>
<protein>
    <submittedName>
        <fullName evidence="2">Uncharacterized protein</fullName>
    </submittedName>
</protein>
<proteinExistence type="predicted"/>
<evidence type="ECO:0000313" key="3">
    <source>
        <dbReference type="Proteomes" id="UP000298663"/>
    </source>
</evidence>
<comment type="caution">
    <text evidence="2">The sequence shown here is derived from an EMBL/GenBank/DDBJ whole genome shotgun (WGS) entry which is preliminary data.</text>
</comment>
<dbReference type="EMBL" id="AZBU02000006">
    <property type="protein sequence ID" value="TKR72443.1"/>
    <property type="molecule type" value="Genomic_DNA"/>
</dbReference>